<dbReference type="GO" id="GO:0009279">
    <property type="term" value="C:cell outer membrane"/>
    <property type="evidence" value="ECO:0007669"/>
    <property type="project" value="UniProtKB-SubCell"/>
</dbReference>
<accession>A0A975DGP1</accession>
<protein>
    <submittedName>
        <fullName evidence="7">MipA/OmpV family protein</fullName>
    </submittedName>
</protein>
<sequence>MKRLLLLVFGLLISQASARELECDENSPSCQRVGEWKFNLALGYGRLDNPLNGGEDFPLVVIPNFSYYAESWYIENTEIGYTFINDEKYDVSVVSTPNKQASLFHQFHPSNLFLGIDGVLINSVYFDPKRDLPPSVDTVGSRSFALDAGLVSNFYLSQSMKLRVNWLYDISNVYKGYHVGADFTKYFSSVIFSDDALGLGVGFDYSSSGLNDYYYGIGQKDTDYNDDFIELNGGLSHHFGGSYTRPINEKWRFNMFIRYQKLSREMYRSPLVHQSSTFDYFISAVYEF</sequence>
<reference evidence="7" key="1">
    <citation type="submission" date="2021-03" db="EMBL/GenBank/DDBJ databases">
        <title>Complete Genome of Pseudoalteromonas xiamenensis STKMTI.2, a new potential marine bacterium producing anti-Vibrio compounds.</title>
        <authorList>
            <person name="Handayani D.P."/>
            <person name="Isnansetyo A."/>
            <person name="Istiqomah I."/>
            <person name="Jumina J."/>
        </authorList>
    </citation>
    <scope>NUCLEOTIDE SEQUENCE</scope>
    <source>
        <strain evidence="7">STKMTI.2</strain>
    </source>
</reference>
<evidence type="ECO:0000256" key="4">
    <source>
        <dbReference type="ARBA" id="ARBA00023136"/>
    </source>
</evidence>
<keyword evidence="3 6" id="KW-0732">Signal</keyword>
<evidence type="ECO:0000313" key="7">
    <source>
        <dbReference type="EMBL" id="QTH71249.1"/>
    </source>
</evidence>
<dbReference type="Proteomes" id="UP000664904">
    <property type="component" value="Chromosome"/>
</dbReference>
<dbReference type="Pfam" id="PF06629">
    <property type="entry name" value="MipA"/>
    <property type="match status" value="1"/>
</dbReference>
<evidence type="ECO:0000256" key="3">
    <source>
        <dbReference type="ARBA" id="ARBA00022729"/>
    </source>
</evidence>
<dbReference type="KEGG" id="pxi:J5O05_15880"/>
<comment type="subcellular location">
    <subcellularLocation>
        <location evidence="1">Cell outer membrane</location>
    </subcellularLocation>
</comment>
<dbReference type="RefSeq" id="WP_208842890.1">
    <property type="nucleotide sequence ID" value="NZ_CP072133.1"/>
</dbReference>
<comment type="similarity">
    <text evidence="2">Belongs to the MipA/OmpV family.</text>
</comment>
<feature type="signal peptide" evidence="6">
    <location>
        <begin position="1"/>
        <end position="18"/>
    </location>
</feature>
<proteinExistence type="inferred from homology"/>
<evidence type="ECO:0000256" key="6">
    <source>
        <dbReference type="SAM" id="SignalP"/>
    </source>
</evidence>
<name>A0A975DGP1_9GAMM</name>
<keyword evidence="8" id="KW-1185">Reference proteome</keyword>
<feature type="chain" id="PRO_5037470457" evidence="6">
    <location>
        <begin position="19"/>
        <end position="288"/>
    </location>
</feature>
<evidence type="ECO:0000256" key="2">
    <source>
        <dbReference type="ARBA" id="ARBA00005722"/>
    </source>
</evidence>
<dbReference type="PANTHER" id="PTHR38776:SF1">
    <property type="entry name" value="MLTA-INTERACTING PROTEIN-RELATED"/>
    <property type="match status" value="1"/>
</dbReference>
<evidence type="ECO:0000256" key="1">
    <source>
        <dbReference type="ARBA" id="ARBA00004442"/>
    </source>
</evidence>
<dbReference type="EMBL" id="CP072133">
    <property type="protein sequence ID" value="QTH71249.1"/>
    <property type="molecule type" value="Genomic_DNA"/>
</dbReference>
<evidence type="ECO:0000256" key="5">
    <source>
        <dbReference type="ARBA" id="ARBA00023237"/>
    </source>
</evidence>
<keyword evidence="4" id="KW-0472">Membrane</keyword>
<evidence type="ECO:0000313" key="8">
    <source>
        <dbReference type="Proteomes" id="UP000664904"/>
    </source>
</evidence>
<organism evidence="7 8">
    <name type="scientific">Pseudoalteromonas xiamenensis</name>
    <dbReference type="NCBI Taxonomy" id="882626"/>
    <lineage>
        <taxon>Bacteria</taxon>
        <taxon>Pseudomonadati</taxon>
        <taxon>Pseudomonadota</taxon>
        <taxon>Gammaproteobacteria</taxon>
        <taxon>Alteromonadales</taxon>
        <taxon>Pseudoalteromonadaceae</taxon>
        <taxon>Pseudoalteromonas</taxon>
    </lineage>
</organism>
<dbReference type="InterPro" id="IPR010583">
    <property type="entry name" value="MipA"/>
</dbReference>
<keyword evidence="5" id="KW-0998">Cell outer membrane</keyword>
<gene>
    <name evidence="7" type="ORF">J5O05_15880</name>
</gene>
<dbReference type="AlphaFoldDB" id="A0A975DGP1"/>
<dbReference type="PANTHER" id="PTHR38776">
    <property type="entry name" value="MLTA-INTERACTING PROTEIN-RELATED"/>
    <property type="match status" value="1"/>
</dbReference>